<dbReference type="EMBL" id="JACJQT010000042">
    <property type="protein sequence ID" value="MBD2279726.1"/>
    <property type="molecule type" value="Genomic_DNA"/>
</dbReference>
<sequence>MAAACLSCDEDIRILTHVGELVEGTLEFIDRKMSESGYPGLKDEQDKNRDFMTDYLLPIPSLS</sequence>
<evidence type="ECO:0000313" key="2">
    <source>
        <dbReference type="Proteomes" id="UP000606721"/>
    </source>
</evidence>
<gene>
    <name evidence="1" type="ORF">H6F99_15920</name>
</gene>
<dbReference type="Proteomes" id="UP000606721">
    <property type="component" value="Unassembled WGS sequence"/>
</dbReference>
<name>A0ABR8C103_APHFL</name>
<dbReference type="RefSeq" id="WP_190383548.1">
    <property type="nucleotide sequence ID" value="NZ_JACJQT010000042.1"/>
</dbReference>
<proteinExistence type="predicted"/>
<keyword evidence="2" id="KW-1185">Reference proteome</keyword>
<protein>
    <submittedName>
        <fullName evidence="1">Uncharacterized protein</fullName>
    </submittedName>
</protein>
<organism evidence="1 2">
    <name type="scientific">Aphanizomenon flos-aquae FACHB-1040</name>
    <dbReference type="NCBI Taxonomy" id="2692887"/>
    <lineage>
        <taxon>Bacteria</taxon>
        <taxon>Bacillati</taxon>
        <taxon>Cyanobacteriota</taxon>
        <taxon>Cyanophyceae</taxon>
        <taxon>Nostocales</taxon>
        <taxon>Aphanizomenonaceae</taxon>
        <taxon>Aphanizomenon</taxon>
    </lineage>
</organism>
<evidence type="ECO:0000313" key="1">
    <source>
        <dbReference type="EMBL" id="MBD2279726.1"/>
    </source>
</evidence>
<comment type="caution">
    <text evidence="1">The sequence shown here is derived from an EMBL/GenBank/DDBJ whole genome shotgun (WGS) entry which is preliminary data.</text>
</comment>
<reference evidence="1 2" key="1">
    <citation type="journal article" date="2020" name="ISME J.">
        <title>Comparative genomics reveals insights into cyanobacterial evolution and habitat adaptation.</title>
        <authorList>
            <person name="Chen M.Y."/>
            <person name="Teng W.K."/>
            <person name="Zhao L."/>
            <person name="Hu C.X."/>
            <person name="Zhou Y.K."/>
            <person name="Han B.P."/>
            <person name="Song L.R."/>
            <person name="Shu W.S."/>
        </authorList>
    </citation>
    <scope>NUCLEOTIDE SEQUENCE [LARGE SCALE GENOMIC DNA]</scope>
    <source>
        <strain evidence="1 2">FACHB-1040</strain>
    </source>
</reference>
<accession>A0ABR8C103</accession>